<name>A0A0H2SBM7_9AGAM</name>
<dbReference type="OrthoDB" id="3054074at2759"/>
<evidence type="ECO:0000313" key="2">
    <source>
        <dbReference type="EMBL" id="KLO14306.1"/>
    </source>
</evidence>
<gene>
    <name evidence="2" type="ORF">SCHPADRAFT_318072</name>
</gene>
<dbReference type="EMBL" id="KQ085945">
    <property type="protein sequence ID" value="KLO14306.1"/>
    <property type="molecule type" value="Genomic_DNA"/>
</dbReference>
<protein>
    <submittedName>
        <fullName evidence="2">Uncharacterized protein</fullName>
    </submittedName>
</protein>
<dbReference type="InParanoid" id="A0A0H2SBM7"/>
<evidence type="ECO:0000256" key="1">
    <source>
        <dbReference type="SAM" id="MobiDB-lite"/>
    </source>
</evidence>
<evidence type="ECO:0000313" key="3">
    <source>
        <dbReference type="Proteomes" id="UP000053477"/>
    </source>
</evidence>
<sequence length="294" mass="33249">MPSYLDERERSTQRPDALMGDETPSTPTTLKTGGEAPGVDNPNEVPVMPSFVDELWGEDTTTAYSSSSAWSSKCTASNLPARSRNFGDLYSWVGSLFERRHQKRAERTFIKDYEEAVDGVNSQQGIYGVFSSDDPREIDKICGVVLICARSPDVKIQAKAFKFITELFIMFPSKFRSAFGGLLDRRKEISDVFILSWKRPGIEYSFDWLLWYNLASRCLTSQQNMYIEAATRTAFDYNGTVDFPRFEGLLSSSMQPICFLHSNFSRNIGLMVASKYVCGLKGSMIPLSLIWRKD</sequence>
<organism evidence="2 3">
    <name type="scientific">Schizopora paradoxa</name>
    <dbReference type="NCBI Taxonomy" id="27342"/>
    <lineage>
        <taxon>Eukaryota</taxon>
        <taxon>Fungi</taxon>
        <taxon>Dikarya</taxon>
        <taxon>Basidiomycota</taxon>
        <taxon>Agaricomycotina</taxon>
        <taxon>Agaricomycetes</taxon>
        <taxon>Hymenochaetales</taxon>
        <taxon>Schizoporaceae</taxon>
        <taxon>Schizopora</taxon>
    </lineage>
</organism>
<feature type="compositionally biased region" description="Basic and acidic residues" evidence="1">
    <location>
        <begin position="1"/>
        <end position="13"/>
    </location>
</feature>
<reference evidence="2 3" key="1">
    <citation type="submission" date="2015-04" db="EMBL/GenBank/DDBJ databases">
        <title>Complete genome sequence of Schizopora paradoxa KUC8140, a cosmopolitan wood degrader in East Asia.</title>
        <authorList>
            <consortium name="DOE Joint Genome Institute"/>
            <person name="Min B."/>
            <person name="Park H."/>
            <person name="Jang Y."/>
            <person name="Kim J.-J."/>
            <person name="Kim K.H."/>
            <person name="Pangilinan J."/>
            <person name="Lipzen A."/>
            <person name="Riley R."/>
            <person name="Grigoriev I.V."/>
            <person name="Spatafora J.W."/>
            <person name="Choi I.-G."/>
        </authorList>
    </citation>
    <scope>NUCLEOTIDE SEQUENCE [LARGE SCALE GENOMIC DNA]</scope>
    <source>
        <strain evidence="2 3">KUC8140</strain>
    </source>
</reference>
<dbReference type="AlphaFoldDB" id="A0A0H2SBM7"/>
<dbReference type="Proteomes" id="UP000053477">
    <property type="component" value="Unassembled WGS sequence"/>
</dbReference>
<keyword evidence="3" id="KW-1185">Reference proteome</keyword>
<accession>A0A0H2SBM7</accession>
<feature type="region of interest" description="Disordered" evidence="1">
    <location>
        <begin position="1"/>
        <end position="44"/>
    </location>
</feature>
<proteinExistence type="predicted"/>